<dbReference type="InterPro" id="IPR013151">
    <property type="entry name" value="Immunoglobulin_dom"/>
</dbReference>
<evidence type="ECO:0000256" key="9">
    <source>
        <dbReference type="ARBA" id="ARBA00023136"/>
    </source>
</evidence>
<dbReference type="InParanoid" id="A0A6P5KEX8"/>
<gene>
    <name evidence="18" type="primary">IL18RAP</name>
</gene>
<dbReference type="Pfam" id="PF01582">
    <property type="entry name" value="TIR"/>
    <property type="match status" value="1"/>
</dbReference>
<evidence type="ECO:0000256" key="3">
    <source>
        <dbReference type="ARBA" id="ARBA00022692"/>
    </source>
</evidence>
<dbReference type="InterPro" id="IPR013783">
    <property type="entry name" value="Ig-like_fold"/>
</dbReference>
<dbReference type="RefSeq" id="XP_020843549.1">
    <property type="nucleotide sequence ID" value="XM_020987890.1"/>
</dbReference>
<dbReference type="PRINTS" id="PR01537">
    <property type="entry name" value="INTRLKN1R1F"/>
</dbReference>
<dbReference type="SMART" id="SM00255">
    <property type="entry name" value="TIR"/>
    <property type="match status" value="1"/>
</dbReference>
<dbReference type="PROSITE" id="PS50104">
    <property type="entry name" value="TIR"/>
    <property type="match status" value="1"/>
</dbReference>
<proteinExistence type="inferred from homology"/>
<sequence>MAREGVCRCSPFKLHYLEMTEIGRKYSSLCFSHASLLVTKITSLQICSSPTFKNMEILKQSTKTENTMLSLYCIFLCLVLRVGVKGDTDLSGCPSTENTWRYRARSGEKFLLFCDVPRPRSCKNRNLSMRQRCGGTLCQGVQWYKQPQNGSQPYAIQNDHPHITWENNLLQFSPIGMSDAGSYICAIKYKPKAIKESRKSKGITCFLNITVEVQPKEKTPCMDSVKNELYLLIGSTDSVPCPGVNCEGDLQRQDITWYKNGMLCPYWKDTNIIFDEIFEQDHGVYVCDYNQSINSTWWIVRAVVEVKTIVKNTSLAPIIANPTNDQGTLEVELGLPLTLECKVCFGQERNFNPVVKWYVEDAELNREELKPENISIDNQVERQTIYYTACLKQVTKKDLQKTFICFAQNSVGNTTWTIKLKQKRGVLFTYILFGTTITLVVILLTSAFIYRYWVEIVLLYRTYQAKDETLGDRKEFDAFVSYAKQDSFDSLDSSSLNEESFAVDLLPKVLEKKYGYTLCLFERDVIPGGAYTEDIVKIIKQSRRVICVLSPSYVSSPTVFELQAAVNLALEDQTLKLILIKFSPFKEPDSLPHRVKKALNVLPTITWRSSKSAPSNSRFWNCVRYHMPVKNHQRLGEKGCKIFPRIFSLRKKKENNSL</sequence>
<dbReference type="PANTHER" id="PTHR11890:SF23">
    <property type="entry name" value="INTERLEUKIN-18 RECEPTOR ACCESSORY PROTEIN"/>
    <property type="match status" value="1"/>
</dbReference>
<evidence type="ECO:0000259" key="16">
    <source>
        <dbReference type="PROSITE" id="PS50835"/>
    </source>
</evidence>
<evidence type="ECO:0000313" key="17">
    <source>
        <dbReference type="Proteomes" id="UP000515140"/>
    </source>
</evidence>
<keyword evidence="17" id="KW-1185">Reference proteome</keyword>
<dbReference type="GO" id="GO:0016020">
    <property type="term" value="C:membrane"/>
    <property type="evidence" value="ECO:0007669"/>
    <property type="project" value="UniProtKB-SubCell"/>
</dbReference>
<keyword evidence="13" id="KW-0393">Immunoglobulin domain</keyword>
<keyword evidence="3 14" id="KW-0812">Transmembrane</keyword>
<feature type="domain" description="Ig-like" evidence="16">
    <location>
        <begin position="317"/>
        <end position="421"/>
    </location>
</feature>
<dbReference type="KEGG" id="pcw:110209400"/>
<dbReference type="SMART" id="SM00409">
    <property type="entry name" value="IG"/>
    <property type="match status" value="3"/>
</dbReference>
<dbReference type="InterPro" id="IPR000157">
    <property type="entry name" value="TIR_dom"/>
</dbReference>
<evidence type="ECO:0000256" key="12">
    <source>
        <dbReference type="ARBA" id="ARBA00023180"/>
    </source>
</evidence>
<dbReference type="Proteomes" id="UP000515140">
    <property type="component" value="Unplaced"/>
</dbReference>
<evidence type="ECO:0000256" key="1">
    <source>
        <dbReference type="ARBA" id="ARBA00004479"/>
    </source>
</evidence>
<dbReference type="InterPro" id="IPR036179">
    <property type="entry name" value="Ig-like_dom_sf"/>
</dbReference>
<dbReference type="PANTHER" id="PTHR11890">
    <property type="entry name" value="INTERLEUKIN-1 RECEPTOR FAMILY MEMBER"/>
    <property type="match status" value="1"/>
</dbReference>
<organism evidence="17 18">
    <name type="scientific">Phascolarctos cinereus</name>
    <name type="common">Koala</name>
    <dbReference type="NCBI Taxonomy" id="38626"/>
    <lineage>
        <taxon>Eukaryota</taxon>
        <taxon>Metazoa</taxon>
        <taxon>Chordata</taxon>
        <taxon>Craniata</taxon>
        <taxon>Vertebrata</taxon>
        <taxon>Euteleostomi</taxon>
        <taxon>Mammalia</taxon>
        <taxon>Metatheria</taxon>
        <taxon>Diprotodontia</taxon>
        <taxon>Phascolarctidae</taxon>
        <taxon>Phascolarctos</taxon>
    </lineage>
</organism>
<dbReference type="InterPro" id="IPR041416">
    <property type="entry name" value="IL-1RAcP-like_ig"/>
</dbReference>
<dbReference type="InterPro" id="IPR003599">
    <property type="entry name" value="Ig_sub"/>
</dbReference>
<dbReference type="SUPFAM" id="SSF52200">
    <property type="entry name" value="Toll/Interleukin receptor TIR domain"/>
    <property type="match status" value="1"/>
</dbReference>
<dbReference type="InterPro" id="IPR035897">
    <property type="entry name" value="Toll_tir_struct_dom_sf"/>
</dbReference>
<feature type="domain" description="Ig-like" evidence="16">
    <location>
        <begin position="94"/>
        <end position="204"/>
    </location>
</feature>
<accession>A0A6P5KEX8</accession>
<evidence type="ECO:0000313" key="18">
    <source>
        <dbReference type="RefSeq" id="XP_020843549.1"/>
    </source>
</evidence>
<dbReference type="FunFam" id="2.60.40.10:FF:000284">
    <property type="entry name" value="interleukin-1 receptor accessory protein-like 1"/>
    <property type="match status" value="1"/>
</dbReference>
<keyword evidence="8" id="KW-0520">NAD</keyword>
<keyword evidence="10" id="KW-1015">Disulfide bond</keyword>
<evidence type="ECO:0000256" key="2">
    <source>
        <dbReference type="ARBA" id="ARBA00009752"/>
    </source>
</evidence>
<evidence type="ECO:0000256" key="14">
    <source>
        <dbReference type="SAM" id="Phobius"/>
    </source>
</evidence>
<keyword evidence="7 14" id="KW-1133">Transmembrane helix</keyword>
<dbReference type="SUPFAM" id="SSF48726">
    <property type="entry name" value="Immunoglobulin"/>
    <property type="match status" value="3"/>
</dbReference>
<dbReference type="FunCoup" id="A0A6P5KEX8">
    <property type="interactions" value="475"/>
</dbReference>
<evidence type="ECO:0000259" key="15">
    <source>
        <dbReference type="PROSITE" id="PS50104"/>
    </source>
</evidence>
<reference evidence="18" key="1">
    <citation type="submission" date="2025-08" db="UniProtKB">
        <authorList>
            <consortium name="RefSeq"/>
        </authorList>
    </citation>
    <scope>IDENTIFICATION</scope>
    <source>
        <tissue evidence="18">Spleen</tissue>
    </source>
</reference>
<dbReference type="GO" id="GO:0016787">
    <property type="term" value="F:hydrolase activity"/>
    <property type="evidence" value="ECO:0007669"/>
    <property type="project" value="UniProtKB-KW"/>
</dbReference>
<dbReference type="InterPro" id="IPR015621">
    <property type="entry name" value="IL-1_rcpt_fam"/>
</dbReference>
<evidence type="ECO:0000256" key="6">
    <source>
        <dbReference type="ARBA" id="ARBA00022801"/>
    </source>
</evidence>
<dbReference type="GeneID" id="110209400"/>
<comment type="similarity">
    <text evidence="2">Belongs to the interleukin-1 receptor family.</text>
</comment>
<keyword evidence="11 18" id="KW-0675">Receptor</keyword>
<evidence type="ECO:0000256" key="5">
    <source>
        <dbReference type="ARBA" id="ARBA00022737"/>
    </source>
</evidence>
<feature type="transmembrane region" description="Helical" evidence="14">
    <location>
        <begin position="427"/>
        <end position="453"/>
    </location>
</feature>
<evidence type="ECO:0000256" key="13">
    <source>
        <dbReference type="ARBA" id="ARBA00023319"/>
    </source>
</evidence>
<keyword evidence="9 14" id="KW-0472">Membrane</keyword>
<dbReference type="FunFam" id="2.60.40.10:FF:001504">
    <property type="entry name" value="Interleukin 18 receptor accessory protein"/>
    <property type="match status" value="1"/>
</dbReference>
<evidence type="ECO:0000256" key="7">
    <source>
        <dbReference type="ARBA" id="ARBA00022989"/>
    </source>
</evidence>
<evidence type="ECO:0000256" key="11">
    <source>
        <dbReference type="ARBA" id="ARBA00023170"/>
    </source>
</evidence>
<dbReference type="Gene3D" id="2.60.40.10">
    <property type="entry name" value="Immunoglobulins"/>
    <property type="match status" value="3"/>
</dbReference>
<protein>
    <submittedName>
        <fullName evidence="18">Interleukin-18 receptor accessory protein isoform X1</fullName>
    </submittedName>
</protein>
<feature type="domain" description="Ig-like" evidence="16">
    <location>
        <begin position="220"/>
        <end position="287"/>
    </location>
</feature>
<keyword evidence="4" id="KW-0732">Signal</keyword>
<evidence type="ECO:0000256" key="8">
    <source>
        <dbReference type="ARBA" id="ARBA00023027"/>
    </source>
</evidence>
<dbReference type="Gene3D" id="3.40.50.10140">
    <property type="entry name" value="Toll/interleukin-1 receptor homology (TIR) domain"/>
    <property type="match status" value="1"/>
</dbReference>
<name>A0A6P5KEX8_PHACI</name>
<keyword evidence="12" id="KW-0325">Glycoprotein</keyword>
<feature type="domain" description="TIR" evidence="15">
    <location>
        <begin position="474"/>
        <end position="627"/>
    </location>
</feature>
<dbReference type="CTD" id="8807"/>
<dbReference type="Pfam" id="PF18452">
    <property type="entry name" value="Ig_6"/>
    <property type="match status" value="1"/>
</dbReference>
<evidence type="ECO:0000256" key="10">
    <source>
        <dbReference type="ARBA" id="ARBA00023157"/>
    </source>
</evidence>
<dbReference type="Pfam" id="PF00047">
    <property type="entry name" value="ig"/>
    <property type="match status" value="1"/>
</dbReference>
<evidence type="ECO:0000256" key="4">
    <source>
        <dbReference type="ARBA" id="ARBA00022729"/>
    </source>
</evidence>
<dbReference type="FunFam" id="3.40.50.10140:FF:000002">
    <property type="entry name" value="Interleukin 1 receptor accessory protein"/>
    <property type="match status" value="1"/>
</dbReference>
<dbReference type="PROSITE" id="PS50835">
    <property type="entry name" value="IG_LIKE"/>
    <property type="match status" value="3"/>
</dbReference>
<dbReference type="AlphaFoldDB" id="A0A6P5KEX8"/>
<comment type="subcellular location">
    <subcellularLocation>
        <location evidence="1">Membrane</location>
        <topology evidence="1">Single-pass type I membrane protein</topology>
    </subcellularLocation>
</comment>
<dbReference type="GO" id="GO:0042008">
    <property type="term" value="F:interleukin-18 receptor activity"/>
    <property type="evidence" value="ECO:0007669"/>
    <property type="project" value="TreeGrafter"/>
</dbReference>
<keyword evidence="5" id="KW-0677">Repeat</keyword>
<dbReference type="InterPro" id="IPR007110">
    <property type="entry name" value="Ig-like_dom"/>
</dbReference>
<keyword evidence="6" id="KW-0378">Hydrolase</keyword>